<comment type="similarity">
    <text evidence="1 2">Belongs to the enoyl-CoA hydratase/isomerase family.</text>
</comment>
<organism evidence="3 4">
    <name type="scientific">Achromobacter kerstersii</name>
    <dbReference type="NCBI Taxonomy" id="1353890"/>
    <lineage>
        <taxon>Bacteria</taxon>
        <taxon>Pseudomonadati</taxon>
        <taxon>Pseudomonadota</taxon>
        <taxon>Betaproteobacteria</taxon>
        <taxon>Burkholderiales</taxon>
        <taxon>Alcaligenaceae</taxon>
        <taxon>Achromobacter</taxon>
    </lineage>
</organism>
<dbReference type="InterPro" id="IPR014748">
    <property type="entry name" value="Enoyl-CoA_hydra_C"/>
</dbReference>
<dbReference type="PANTHER" id="PTHR42964:SF1">
    <property type="entry name" value="POLYKETIDE BIOSYNTHESIS ENOYL-COA HYDRATASE PKSH-RELATED"/>
    <property type="match status" value="1"/>
</dbReference>
<dbReference type="Pfam" id="PF00378">
    <property type="entry name" value="ECH_1"/>
    <property type="match status" value="1"/>
</dbReference>
<protein>
    <submittedName>
        <fullName evidence="3">1,4-dihydroxy-2-naphthoyl-CoA synthase</fullName>
        <ecNumber evidence="3">4.1.3.36</ecNumber>
    </submittedName>
</protein>
<dbReference type="EC" id="4.1.3.36" evidence="3"/>
<proteinExistence type="inferred from homology"/>
<dbReference type="InterPro" id="IPR029045">
    <property type="entry name" value="ClpP/crotonase-like_dom_sf"/>
</dbReference>
<dbReference type="GO" id="GO:0008300">
    <property type="term" value="P:isoprenoid catabolic process"/>
    <property type="evidence" value="ECO:0007669"/>
    <property type="project" value="TreeGrafter"/>
</dbReference>
<dbReference type="EMBL" id="CADIJQ010000003">
    <property type="protein sequence ID" value="CAB3701485.1"/>
    <property type="molecule type" value="Genomic_DNA"/>
</dbReference>
<dbReference type="GO" id="GO:0008935">
    <property type="term" value="F:1,4-dihydroxy-2-naphthoyl-CoA synthase activity"/>
    <property type="evidence" value="ECO:0007669"/>
    <property type="project" value="UniProtKB-EC"/>
</dbReference>
<dbReference type="InterPro" id="IPR051683">
    <property type="entry name" value="Enoyl-CoA_Hydratase/Isomerase"/>
</dbReference>
<dbReference type="PANTHER" id="PTHR42964">
    <property type="entry name" value="ENOYL-COA HYDRATASE"/>
    <property type="match status" value="1"/>
</dbReference>
<evidence type="ECO:0000256" key="1">
    <source>
        <dbReference type="ARBA" id="ARBA00005254"/>
    </source>
</evidence>
<dbReference type="InterPro" id="IPR018376">
    <property type="entry name" value="Enoyl-CoA_hyd/isom_CS"/>
</dbReference>
<dbReference type="PROSITE" id="PS00166">
    <property type="entry name" value="ENOYL_COA_HYDRATASE"/>
    <property type="match status" value="1"/>
</dbReference>
<evidence type="ECO:0000256" key="2">
    <source>
        <dbReference type="RuleBase" id="RU003707"/>
    </source>
</evidence>
<dbReference type="SUPFAM" id="SSF52096">
    <property type="entry name" value="ClpP/crotonase"/>
    <property type="match status" value="1"/>
</dbReference>
<accession>A0A6S6ZX86</accession>
<name>A0A6S6ZX86_9BURK</name>
<dbReference type="FunFam" id="3.90.226.10:FF:000066">
    <property type="entry name" value="Enoyl-CoA hydratase"/>
    <property type="match status" value="1"/>
</dbReference>
<dbReference type="CDD" id="cd06558">
    <property type="entry name" value="crotonase-like"/>
    <property type="match status" value="1"/>
</dbReference>
<sequence>MTVTTPLSGPLSASLSAPMSAPLDITYDGAIVRLTLNRPDMRNAFDETLIAALTTAVKQAGEDPRVRVLLLTGAGKAFCAGGDLNWMRKMATYSDADNRADAGRLADMLHTIWSCPKPVVACVNGDAYAGGMGLLSTCDIAVAADSAHFCLSETRLGLLPATISPYVIRAMGERAANRYFLTAERFDAATALRLGLLHEVVPAEHLHDTANAICRTLCANGPDAVQASKRLVRDFAGQPVNAALINDTVERIAACRSTDEAREGVAAFLEKREPSWRVESGTHSI</sequence>
<evidence type="ECO:0000313" key="4">
    <source>
        <dbReference type="Proteomes" id="UP000494269"/>
    </source>
</evidence>
<dbReference type="InterPro" id="IPR001753">
    <property type="entry name" value="Enoyl-CoA_hydra/iso"/>
</dbReference>
<reference evidence="3 4" key="1">
    <citation type="submission" date="2020-04" db="EMBL/GenBank/DDBJ databases">
        <authorList>
            <person name="De Canck E."/>
        </authorList>
    </citation>
    <scope>NUCLEOTIDE SEQUENCE [LARGE SCALE GENOMIC DNA]</scope>
    <source>
        <strain evidence="3 4">LMG 3441</strain>
    </source>
</reference>
<keyword evidence="3" id="KW-0456">Lyase</keyword>
<evidence type="ECO:0000313" key="3">
    <source>
        <dbReference type="EMBL" id="CAB3701485.1"/>
    </source>
</evidence>
<keyword evidence="4" id="KW-1185">Reference proteome</keyword>
<gene>
    <name evidence="3" type="primary">menB_2</name>
    <name evidence="3" type="ORF">LMG3441_02589</name>
</gene>
<dbReference type="Gene3D" id="3.90.226.10">
    <property type="entry name" value="2-enoyl-CoA Hydratase, Chain A, domain 1"/>
    <property type="match status" value="1"/>
</dbReference>
<dbReference type="Gene3D" id="1.10.12.10">
    <property type="entry name" value="Lyase 2-enoyl-coa Hydratase, Chain A, domain 2"/>
    <property type="match status" value="1"/>
</dbReference>
<dbReference type="Proteomes" id="UP000494269">
    <property type="component" value="Unassembled WGS sequence"/>
</dbReference>
<dbReference type="AlphaFoldDB" id="A0A6S6ZX86"/>